<dbReference type="GO" id="GO:0046654">
    <property type="term" value="P:tetrahydrofolate biosynthetic process"/>
    <property type="evidence" value="ECO:0007669"/>
    <property type="project" value="InterPro"/>
</dbReference>
<dbReference type="EMBL" id="UINC01028703">
    <property type="protein sequence ID" value="SVB10164.1"/>
    <property type="molecule type" value="Genomic_DNA"/>
</dbReference>
<evidence type="ECO:0000313" key="2">
    <source>
        <dbReference type="EMBL" id="SVB10164.1"/>
    </source>
</evidence>
<dbReference type="SUPFAM" id="SSF53597">
    <property type="entry name" value="Dihydrofolate reductase-like"/>
    <property type="match status" value="1"/>
</dbReference>
<feature type="domain" description="DHFR" evidence="1">
    <location>
        <begin position="3"/>
        <end position="121"/>
    </location>
</feature>
<sequence>MNVILIAAITADGYIARHSNDTVDWSLDLHLFKEQTMGYPVIMGSKTKKTLTLDLKGRNEIVVNRNDKPKTILNEIKADKCFIIGGGKTFTRFSTYLTHLYITIHPLIFGKGVALFPNLKREMDLTLIKMLP</sequence>
<proteinExistence type="predicted"/>
<organism evidence="2">
    <name type="scientific">marine metagenome</name>
    <dbReference type="NCBI Taxonomy" id="408172"/>
    <lineage>
        <taxon>unclassified sequences</taxon>
        <taxon>metagenomes</taxon>
        <taxon>ecological metagenomes</taxon>
    </lineage>
</organism>
<dbReference type="Pfam" id="PF00186">
    <property type="entry name" value="DHFR_1"/>
    <property type="match status" value="1"/>
</dbReference>
<dbReference type="Gene3D" id="3.40.430.10">
    <property type="entry name" value="Dihydrofolate Reductase, subunit A"/>
    <property type="match status" value="1"/>
</dbReference>
<dbReference type="GO" id="GO:0004146">
    <property type="term" value="F:dihydrofolate reductase activity"/>
    <property type="evidence" value="ECO:0007669"/>
    <property type="project" value="InterPro"/>
</dbReference>
<protein>
    <recommendedName>
        <fullName evidence="1">DHFR domain-containing protein</fullName>
    </recommendedName>
</protein>
<name>A0A382B962_9ZZZZ</name>
<evidence type="ECO:0000259" key="1">
    <source>
        <dbReference type="Pfam" id="PF00186"/>
    </source>
</evidence>
<dbReference type="AlphaFoldDB" id="A0A382B962"/>
<dbReference type="InterPro" id="IPR024072">
    <property type="entry name" value="DHFR-like_dom_sf"/>
</dbReference>
<feature type="non-terminal residue" evidence="2">
    <location>
        <position position="132"/>
    </location>
</feature>
<reference evidence="2" key="1">
    <citation type="submission" date="2018-05" db="EMBL/GenBank/DDBJ databases">
        <authorList>
            <person name="Lanie J.A."/>
            <person name="Ng W.-L."/>
            <person name="Kazmierczak K.M."/>
            <person name="Andrzejewski T.M."/>
            <person name="Davidsen T.M."/>
            <person name="Wayne K.J."/>
            <person name="Tettelin H."/>
            <person name="Glass J.I."/>
            <person name="Rusch D."/>
            <person name="Podicherti R."/>
            <person name="Tsui H.-C.T."/>
            <person name="Winkler M.E."/>
        </authorList>
    </citation>
    <scope>NUCLEOTIDE SEQUENCE</scope>
</reference>
<gene>
    <name evidence="2" type="ORF">METZ01_LOCUS163018</name>
</gene>
<dbReference type="InterPro" id="IPR001796">
    <property type="entry name" value="DHFR_dom"/>
</dbReference>
<accession>A0A382B962</accession>